<evidence type="ECO:0000313" key="2">
    <source>
        <dbReference type="EMBL" id="GAA1778306.1"/>
    </source>
</evidence>
<feature type="compositionally biased region" description="Basic and acidic residues" evidence="1">
    <location>
        <begin position="50"/>
        <end position="62"/>
    </location>
</feature>
<evidence type="ECO:0000313" key="3">
    <source>
        <dbReference type="Proteomes" id="UP001500851"/>
    </source>
</evidence>
<protein>
    <submittedName>
        <fullName evidence="2">Uncharacterized protein</fullName>
    </submittedName>
</protein>
<keyword evidence="3" id="KW-1185">Reference proteome</keyword>
<organism evidence="2 3">
    <name type="scientific">Leucobacter iarius</name>
    <dbReference type="NCBI Taxonomy" id="333963"/>
    <lineage>
        <taxon>Bacteria</taxon>
        <taxon>Bacillati</taxon>
        <taxon>Actinomycetota</taxon>
        <taxon>Actinomycetes</taxon>
        <taxon>Micrococcales</taxon>
        <taxon>Microbacteriaceae</taxon>
        <taxon>Leucobacter</taxon>
    </lineage>
</organism>
<proteinExistence type="predicted"/>
<dbReference type="EMBL" id="BAAAOB010000001">
    <property type="protein sequence ID" value="GAA1778306.1"/>
    <property type="molecule type" value="Genomic_DNA"/>
</dbReference>
<reference evidence="3" key="1">
    <citation type="journal article" date="2019" name="Int. J. Syst. Evol. Microbiol.">
        <title>The Global Catalogue of Microorganisms (GCM) 10K type strain sequencing project: providing services to taxonomists for standard genome sequencing and annotation.</title>
        <authorList>
            <consortium name="The Broad Institute Genomics Platform"/>
            <consortium name="The Broad Institute Genome Sequencing Center for Infectious Disease"/>
            <person name="Wu L."/>
            <person name="Ma J."/>
        </authorList>
    </citation>
    <scope>NUCLEOTIDE SEQUENCE [LARGE SCALE GENOMIC DNA]</scope>
    <source>
        <strain evidence="3">JCM 14736</strain>
    </source>
</reference>
<accession>A0ABP4XFQ2</accession>
<dbReference type="Proteomes" id="UP001500851">
    <property type="component" value="Unassembled WGS sequence"/>
</dbReference>
<evidence type="ECO:0000256" key="1">
    <source>
        <dbReference type="SAM" id="MobiDB-lite"/>
    </source>
</evidence>
<gene>
    <name evidence="2" type="ORF">GCM10009768_03780</name>
</gene>
<comment type="caution">
    <text evidence="2">The sequence shown here is derived from an EMBL/GenBank/DDBJ whole genome shotgun (WGS) entry which is preliminary data.</text>
</comment>
<name>A0ABP4XFQ2_9MICO</name>
<feature type="region of interest" description="Disordered" evidence="1">
    <location>
        <begin position="43"/>
        <end position="73"/>
    </location>
</feature>
<sequence>MFDREVGAPVGLVLGEEIVADASCSVPVEFRLSGPWAVEAVRGRGAGTTGREKRAGRREARTGADGPGDLTGVGTGRFGSLGVGGPDGAGWVILAKRTVVIE</sequence>